<dbReference type="OrthoDB" id="206452at2759"/>
<protein>
    <submittedName>
        <fullName evidence="2">DUF1768-domain-containing protein</fullName>
    </submittedName>
</protein>
<feature type="domain" description="NADAR" evidence="1">
    <location>
        <begin position="2"/>
        <end position="158"/>
    </location>
</feature>
<dbReference type="STRING" id="1160509.A0A3N4I7F8"/>
<dbReference type="Proteomes" id="UP000275078">
    <property type="component" value="Unassembled WGS sequence"/>
</dbReference>
<evidence type="ECO:0000259" key="1">
    <source>
        <dbReference type="Pfam" id="PF08719"/>
    </source>
</evidence>
<evidence type="ECO:0000313" key="2">
    <source>
        <dbReference type="EMBL" id="RPA77724.1"/>
    </source>
</evidence>
<dbReference type="InterPro" id="IPR012816">
    <property type="entry name" value="NADAR"/>
</dbReference>
<accession>A0A3N4I7F8</accession>
<dbReference type="Gene3D" id="1.10.357.40">
    <property type="entry name" value="YbiA-like"/>
    <property type="match status" value="1"/>
</dbReference>
<gene>
    <name evidence="2" type="ORF">BJ508DRAFT_188041</name>
</gene>
<name>A0A3N4I7F8_ASCIM</name>
<dbReference type="NCBIfam" id="TIGR02464">
    <property type="entry name" value="ribofla_fusion"/>
    <property type="match status" value="1"/>
</dbReference>
<dbReference type="InterPro" id="IPR037238">
    <property type="entry name" value="YbiA-like_sf"/>
</dbReference>
<dbReference type="EMBL" id="ML119721">
    <property type="protein sequence ID" value="RPA77724.1"/>
    <property type="molecule type" value="Genomic_DNA"/>
</dbReference>
<reference evidence="2 3" key="1">
    <citation type="journal article" date="2018" name="Nat. Ecol. Evol.">
        <title>Pezizomycetes genomes reveal the molecular basis of ectomycorrhizal truffle lifestyle.</title>
        <authorList>
            <person name="Murat C."/>
            <person name="Payen T."/>
            <person name="Noel B."/>
            <person name="Kuo A."/>
            <person name="Morin E."/>
            <person name="Chen J."/>
            <person name="Kohler A."/>
            <person name="Krizsan K."/>
            <person name="Balestrini R."/>
            <person name="Da Silva C."/>
            <person name="Montanini B."/>
            <person name="Hainaut M."/>
            <person name="Levati E."/>
            <person name="Barry K.W."/>
            <person name="Belfiori B."/>
            <person name="Cichocki N."/>
            <person name="Clum A."/>
            <person name="Dockter R.B."/>
            <person name="Fauchery L."/>
            <person name="Guy J."/>
            <person name="Iotti M."/>
            <person name="Le Tacon F."/>
            <person name="Lindquist E.A."/>
            <person name="Lipzen A."/>
            <person name="Malagnac F."/>
            <person name="Mello A."/>
            <person name="Molinier V."/>
            <person name="Miyauchi S."/>
            <person name="Poulain J."/>
            <person name="Riccioni C."/>
            <person name="Rubini A."/>
            <person name="Sitrit Y."/>
            <person name="Splivallo R."/>
            <person name="Traeger S."/>
            <person name="Wang M."/>
            <person name="Zifcakova L."/>
            <person name="Wipf D."/>
            <person name="Zambonelli A."/>
            <person name="Paolocci F."/>
            <person name="Nowrousian M."/>
            <person name="Ottonello S."/>
            <person name="Baldrian P."/>
            <person name="Spatafora J.W."/>
            <person name="Henrissat B."/>
            <person name="Nagy L.G."/>
            <person name="Aury J.M."/>
            <person name="Wincker P."/>
            <person name="Grigoriev I.V."/>
            <person name="Bonfante P."/>
            <person name="Martin F.M."/>
        </authorList>
    </citation>
    <scope>NUCLEOTIDE SEQUENCE [LARGE SCALE GENOMIC DNA]</scope>
    <source>
        <strain evidence="2 3">RN42</strain>
    </source>
</reference>
<feature type="non-terminal residue" evidence="2">
    <location>
        <position position="1"/>
    </location>
</feature>
<dbReference type="Pfam" id="PF08719">
    <property type="entry name" value="NADAR"/>
    <property type="match status" value="1"/>
</dbReference>
<dbReference type="AlphaFoldDB" id="A0A3N4I7F8"/>
<organism evidence="2 3">
    <name type="scientific">Ascobolus immersus RN42</name>
    <dbReference type="NCBI Taxonomy" id="1160509"/>
    <lineage>
        <taxon>Eukaryota</taxon>
        <taxon>Fungi</taxon>
        <taxon>Dikarya</taxon>
        <taxon>Ascomycota</taxon>
        <taxon>Pezizomycotina</taxon>
        <taxon>Pezizomycetes</taxon>
        <taxon>Pezizales</taxon>
        <taxon>Ascobolaceae</taxon>
        <taxon>Ascobolus</taxon>
    </lineage>
</organism>
<dbReference type="CDD" id="cd15457">
    <property type="entry name" value="NADAR"/>
    <property type="match status" value="1"/>
</dbReference>
<feature type="non-terminal residue" evidence="2">
    <location>
        <position position="158"/>
    </location>
</feature>
<dbReference type="SUPFAM" id="SSF143990">
    <property type="entry name" value="YbiA-like"/>
    <property type="match status" value="1"/>
</dbReference>
<evidence type="ECO:0000313" key="3">
    <source>
        <dbReference type="Proteomes" id="UP000275078"/>
    </source>
</evidence>
<proteinExistence type="predicted"/>
<keyword evidence="3" id="KW-1185">Reference proteome</keyword>
<sequence length="158" mass="18720">LYFYRPDHPQHGFLCNWSPSPFIDPLLPFHTFPHNEQYMMYHKAVLCAPTHPILQKILDERDPRTCKKHGREVPNWDDSAWAKVRYKTVRRGLWFKFSQNERLRRKLLATGERDLVEAAPKDRVWGVGFNVDRAGAHRGQWGMNLLGKALMDVRRELR</sequence>